<proteinExistence type="predicted"/>
<dbReference type="Gene3D" id="3.10.105.10">
    <property type="entry name" value="Dipeptide-binding Protein, Domain 3"/>
    <property type="match status" value="1"/>
</dbReference>
<dbReference type="Proteomes" id="UP000663792">
    <property type="component" value="Unassembled WGS sequence"/>
</dbReference>
<feature type="chain" id="PRO_5039148272" description="Solute-binding protein family 5 domain-containing protein" evidence="1">
    <location>
        <begin position="30"/>
        <end position="542"/>
    </location>
</feature>
<dbReference type="InterPro" id="IPR000914">
    <property type="entry name" value="SBP_5_dom"/>
</dbReference>
<dbReference type="AlphaFoldDB" id="A0A939C0D3"/>
<dbReference type="EMBL" id="JAERWK010000003">
    <property type="protein sequence ID" value="MBM9465909.1"/>
    <property type="molecule type" value="Genomic_DNA"/>
</dbReference>
<gene>
    <name evidence="3" type="ORF">JL106_01280</name>
</gene>
<dbReference type="PANTHER" id="PTHR30290">
    <property type="entry name" value="PERIPLASMIC BINDING COMPONENT OF ABC TRANSPORTER"/>
    <property type="match status" value="1"/>
</dbReference>
<keyword evidence="1" id="KW-0732">Signal</keyword>
<dbReference type="Gene3D" id="3.40.190.10">
    <property type="entry name" value="Periplasmic binding protein-like II"/>
    <property type="match status" value="1"/>
</dbReference>
<evidence type="ECO:0000256" key="1">
    <source>
        <dbReference type="SAM" id="SignalP"/>
    </source>
</evidence>
<dbReference type="SUPFAM" id="SSF53850">
    <property type="entry name" value="Periplasmic binding protein-like II"/>
    <property type="match status" value="1"/>
</dbReference>
<accession>A0A939C0D3</accession>
<dbReference type="GO" id="GO:0015833">
    <property type="term" value="P:peptide transport"/>
    <property type="evidence" value="ECO:0007669"/>
    <property type="project" value="TreeGrafter"/>
</dbReference>
<feature type="signal peptide" evidence="1">
    <location>
        <begin position="1"/>
        <end position="29"/>
    </location>
</feature>
<name>A0A939C0D3_9ACTN</name>
<dbReference type="RefSeq" id="WP_205258868.1">
    <property type="nucleotide sequence ID" value="NZ_JAERWK010000003.1"/>
</dbReference>
<dbReference type="Pfam" id="PF00496">
    <property type="entry name" value="SBP_bac_5"/>
    <property type="match status" value="1"/>
</dbReference>
<evidence type="ECO:0000259" key="2">
    <source>
        <dbReference type="Pfam" id="PF00496"/>
    </source>
</evidence>
<evidence type="ECO:0000313" key="4">
    <source>
        <dbReference type="Proteomes" id="UP000663792"/>
    </source>
</evidence>
<comment type="caution">
    <text evidence="3">The sequence shown here is derived from an EMBL/GenBank/DDBJ whole genome shotgun (WGS) entry which is preliminary data.</text>
</comment>
<organism evidence="3 4">
    <name type="scientific">Nakamurella leprariae</name>
    <dbReference type="NCBI Taxonomy" id="2803911"/>
    <lineage>
        <taxon>Bacteria</taxon>
        <taxon>Bacillati</taxon>
        <taxon>Actinomycetota</taxon>
        <taxon>Actinomycetes</taxon>
        <taxon>Nakamurellales</taxon>
        <taxon>Nakamurellaceae</taxon>
        <taxon>Nakamurella</taxon>
    </lineage>
</organism>
<dbReference type="GO" id="GO:1904680">
    <property type="term" value="F:peptide transmembrane transporter activity"/>
    <property type="evidence" value="ECO:0007669"/>
    <property type="project" value="TreeGrafter"/>
</dbReference>
<dbReference type="InterPro" id="IPR039424">
    <property type="entry name" value="SBP_5"/>
</dbReference>
<keyword evidence="4" id="KW-1185">Reference proteome</keyword>
<reference evidence="3" key="1">
    <citation type="submission" date="2021-01" db="EMBL/GenBank/DDBJ databases">
        <title>YIM 132084 draft genome.</title>
        <authorList>
            <person name="An D."/>
        </authorList>
    </citation>
    <scope>NUCLEOTIDE SEQUENCE</scope>
    <source>
        <strain evidence="3">YIM 132084</strain>
    </source>
</reference>
<evidence type="ECO:0000313" key="3">
    <source>
        <dbReference type="EMBL" id="MBM9465909.1"/>
    </source>
</evidence>
<dbReference type="PROSITE" id="PS51257">
    <property type="entry name" value="PROKAR_LIPOPROTEIN"/>
    <property type="match status" value="1"/>
</dbReference>
<protein>
    <recommendedName>
        <fullName evidence="2">Solute-binding protein family 5 domain-containing protein</fullName>
    </recommendedName>
</protein>
<feature type="domain" description="Solute-binding protein family 5" evidence="2">
    <location>
        <begin position="109"/>
        <end position="454"/>
    </location>
</feature>
<sequence length="542" mass="58399">MSRSALSLRRTRSRTLMALVAAGALVLSACGGGSDDSGGGDGGGGATGGVTAGDAAGANADQLDPNGTFRYVFVQNPSSFDPHRSANAWDMIFFRMVYDQLIMENAAGELVPGLATEWEFVDDNTALVFTLRDDVDFIDGSHFDAEVVKANIERAKNLPESVLKGQLERVADVEVVDEYTVRVNLSGPGGNLPALFSGGAGSMISPEALDNPDLDINPVGSGFAKLTEYIPGQVTRYDRNEDYWDPEAAKAAKYEVLVQTSAPTRLNMLTTGQAELTYLDPSQAEQAATAGLNTAPSKSLSIMSVLVNPGKPPFDDYRVRQAVEHAIDKQGIVDGVFFGIGSPVAQYLPPDHWAFDPDVTPENPEYAYDPEKARQLLAEAGYPDGVDFEFVVPGLDDHRAVAEAMVPMLAEVGLRANSRVIEAPTTGVTFFSRQEGNLVVGMGAPFLDPSQVYQGSLPNQFANPWNLTTPEYPQLWLDSLEGSNNEERIPALHALIEDEKKIRKSFPLHHHVPPSAWTDKAVFPEGYEVAYAPHLRGVGVTA</sequence>